<dbReference type="Proteomes" id="UP000269289">
    <property type="component" value="Unassembled WGS sequence"/>
</dbReference>
<protein>
    <recommendedName>
        <fullName evidence="5">Lipoprotein</fullName>
    </recommendedName>
</protein>
<feature type="transmembrane region" description="Helical" evidence="1">
    <location>
        <begin position="83"/>
        <end position="102"/>
    </location>
</feature>
<sequence>MVGVVGRRRGRVVAAVGLAAAVLLLAACAAGANPEVGTVPPGATSPAGFWWGLWHGAILPVTWIVSLFTDTVSPYEVHNNGNWYDAGFVLGISLVFGGPFGARRARKR</sequence>
<keyword evidence="1" id="KW-0472">Membrane</keyword>
<keyword evidence="2" id="KW-0732">Signal</keyword>
<dbReference type="AlphaFoldDB" id="A0A3M2ISV5"/>
<evidence type="ECO:0000256" key="1">
    <source>
        <dbReference type="SAM" id="Phobius"/>
    </source>
</evidence>
<gene>
    <name evidence="3" type="ORF">EBM89_16810</name>
</gene>
<evidence type="ECO:0008006" key="5">
    <source>
        <dbReference type="Google" id="ProtNLM"/>
    </source>
</evidence>
<organism evidence="3 4">
    <name type="scientific">Cellulomonas triticagri</name>
    <dbReference type="NCBI Taxonomy" id="2483352"/>
    <lineage>
        <taxon>Bacteria</taxon>
        <taxon>Bacillati</taxon>
        <taxon>Actinomycetota</taxon>
        <taxon>Actinomycetes</taxon>
        <taxon>Micrococcales</taxon>
        <taxon>Cellulomonadaceae</taxon>
        <taxon>Cellulomonas</taxon>
    </lineage>
</organism>
<dbReference type="OrthoDB" id="165386at2"/>
<proteinExistence type="predicted"/>
<keyword evidence="4" id="KW-1185">Reference proteome</keyword>
<feature type="signal peptide" evidence="2">
    <location>
        <begin position="1"/>
        <end position="32"/>
    </location>
</feature>
<feature type="chain" id="PRO_5017964938" description="Lipoprotein" evidence="2">
    <location>
        <begin position="33"/>
        <end position="108"/>
    </location>
</feature>
<evidence type="ECO:0000313" key="3">
    <source>
        <dbReference type="EMBL" id="RMI05017.1"/>
    </source>
</evidence>
<keyword evidence="1" id="KW-1133">Transmembrane helix</keyword>
<evidence type="ECO:0000313" key="4">
    <source>
        <dbReference type="Proteomes" id="UP000269289"/>
    </source>
</evidence>
<keyword evidence="1" id="KW-0812">Transmembrane</keyword>
<dbReference type="EMBL" id="RFFI01000117">
    <property type="protein sequence ID" value="RMI05017.1"/>
    <property type="molecule type" value="Genomic_DNA"/>
</dbReference>
<evidence type="ECO:0000256" key="2">
    <source>
        <dbReference type="SAM" id="SignalP"/>
    </source>
</evidence>
<dbReference type="PROSITE" id="PS51257">
    <property type="entry name" value="PROKAR_LIPOPROTEIN"/>
    <property type="match status" value="1"/>
</dbReference>
<comment type="caution">
    <text evidence="3">The sequence shown here is derived from an EMBL/GenBank/DDBJ whole genome shotgun (WGS) entry which is preliminary data.</text>
</comment>
<name>A0A3M2ISV5_9CELL</name>
<dbReference type="RefSeq" id="WP_122150798.1">
    <property type="nucleotide sequence ID" value="NZ_RFFI01000117.1"/>
</dbReference>
<accession>A0A3M2ISV5</accession>
<reference evidence="3 4" key="1">
    <citation type="submission" date="2018-10" db="EMBL/GenBank/DDBJ databases">
        <title>Isolation, diversity and antifungal activity of actinobacteria from wheat.</title>
        <authorList>
            <person name="Han C."/>
        </authorList>
    </citation>
    <scope>NUCLEOTIDE SEQUENCE [LARGE SCALE GENOMIC DNA]</scope>
    <source>
        <strain evidence="3 4">NEAU-YY56</strain>
    </source>
</reference>